<dbReference type="PANTHER" id="PTHR12242:SF1">
    <property type="entry name" value="MYND-TYPE DOMAIN-CONTAINING PROTEIN"/>
    <property type="match status" value="1"/>
</dbReference>
<dbReference type="PANTHER" id="PTHR12242">
    <property type="entry name" value="OS02G0130600 PROTEIN-RELATED"/>
    <property type="match status" value="1"/>
</dbReference>
<keyword evidence="1" id="KW-0472">Membrane</keyword>
<organism evidence="2 4">
    <name type="scientific">Plasmodiophora brassicae</name>
    <name type="common">Clubroot disease agent</name>
    <dbReference type="NCBI Taxonomy" id="37360"/>
    <lineage>
        <taxon>Eukaryota</taxon>
        <taxon>Sar</taxon>
        <taxon>Rhizaria</taxon>
        <taxon>Endomyxa</taxon>
        <taxon>Phytomyxea</taxon>
        <taxon>Plasmodiophorida</taxon>
        <taxon>Plasmodiophoridae</taxon>
        <taxon>Plasmodiophora</taxon>
    </lineage>
</organism>
<keyword evidence="1" id="KW-1133">Transmembrane helix</keyword>
<dbReference type="EMBL" id="OVEO01000020">
    <property type="protein sequence ID" value="SPR02091.1"/>
    <property type="molecule type" value="Genomic_DNA"/>
</dbReference>
<sequence>MFQYRPNTYASLQAAVCSRTTVSTVTVRTWSTDHCATRDDVVLFQAADMGCLRPGAVDTTRLFESRLVPERIPLLGAFRTICATYVLYVVLFSVTAASLSQDYLIYATYWNALMTLAYFLTVAFATLRHLVGQDPLVGVNMFAYVLIQTVIPISLTVVVLYWAILNPYGTFDNQIDKVNSIQNHATLTFLIVVDLILNNVVFVLGHIVFPIGVFLVYLPVNAAWSLTMYPVYSVMTWKSVGTITIVVAALVAIVFFFILCWLLTSRFRSVPPAQPVDPRDVAAMIDQEERAAYP</sequence>
<keyword evidence="4" id="KW-1185">Reference proteome</keyword>
<evidence type="ECO:0000313" key="5">
    <source>
        <dbReference type="Proteomes" id="UP000290189"/>
    </source>
</evidence>
<dbReference type="EMBL" id="CDSF01000094">
    <property type="protein sequence ID" value="CEO99819.1"/>
    <property type="molecule type" value="Genomic_DNA"/>
</dbReference>
<evidence type="ECO:0000313" key="2">
    <source>
        <dbReference type="EMBL" id="CEO99819.1"/>
    </source>
</evidence>
<geneLocation type="mitochondrion" evidence="3"/>
<dbReference type="Proteomes" id="UP000039324">
    <property type="component" value="Unassembled WGS sequence"/>
</dbReference>
<feature type="transmembrane region" description="Helical" evidence="1">
    <location>
        <begin position="184"/>
        <end position="204"/>
    </location>
</feature>
<dbReference type="OMA" id="GINWRNG"/>
<feature type="transmembrane region" description="Helical" evidence="1">
    <location>
        <begin position="76"/>
        <end position="97"/>
    </location>
</feature>
<dbReference type="AlphaFoldDB" id="A0A0G4IXH5"/>
<evidence type="ECO:0000256" key="1">
    <source>
        <dbReference type="SAM" id="Phobius"/>
    </source>
</evidence>
<feature type="transmembrane region" description="Helical" evidence="1">
    <location>
        <begin position="211"/>
        <end position="231"/>
    </location>
</feature>
<evidence type="ECO:0000313" key="4">
    <source>
        <dbReference type="Proteomes" id="UP000039324"/>
    </source>
</evidence>
<name>A0A0G4IXH5_PLABS</name>
<dbReference type="GO" id="GO:0016020">
    <property type="term" value="C:membrane"/>
    <property type="evidence" value="ECO:0007669"/>
    <property type="project" value="TreeGrafter"/>
</dbReference>
<reference evidence="3 5" key="2">
    <citation type="submission" date="2018-03" db="EMBL/GenBank/DDBJ databases">
        <authorList>
            <person name="Fogelqvist J."/>
        </authorList>
    </citation>
    <scope>NUCLEOTIDE SEQUENCE [LARGE SCALE GENOMIC DNA]</scope>
</reference>
<protein>
    <submittedName>
        <fullName evidence="2">Uncharacterized protein</fullName>
    </submittedName>
</protein>
<reference evidence="2 4" key="1">
    <citation type="submission" date="2015-02" db="EMBL/GenBank/DDBJ databases">
        <authorList>
            <person name="Chooi Y.-H."/>
        </authorList>
    </citation>
    <scope>NUCLEOTIDE SEQUENCE [LARGE SCALE GENOMIC DNA]</scope>
    <source>
        <strain evidence="2">E3</strain>
    </source>
</reference>
<dbReference type="Proteomes" id="UP000290189">
    <property type="component" value="Unassembled WGS sequence"/>
</dbReference>
<accession>A0A0G4IXH5</accession>
<feature type="transmembrane region" description="Helical" evidence="1">
    <location>
        <begin position="243"/>
        <end position="264"/>
    </location>
</feature>
<feature type="transmembrane region" description="Helical" evidence="1">
    <location>
        <begin position="139"/>
        <end position="164"/>
    </location>
</feature>
<proteinExistence type="predicted"/>
<keyword evidence="1" id="KW-0812">Transmembrane</keyword>
<keyword evidence="3" id="KW-0496">Mitochondrion</keyword>
<gene>
    <name evidence="2" type="ORF">PBRA_007553</name>
    <name evidence="3" type="ORF">PLBR_LOCUS9306</name>
</gene>
<evidence type="ECO:0000313" key="3">
    <source>
        <dbReference type="EMBL" id="SPR02091.1"/>
    </source>
</evidence>
<feature type="transmembrane region" description="Helical" evidence="1">
    <location>
        <begin position="103"/>
        <end position="127"/>
    </location>
</feature>